<dbReference type="InterPro" id="IPR042002">
    <property type="entry name" value="Sortase_C"/>
</dbReference>
<dbReference type="Proteomes" id="UP000002026">
    <property type="component" value="Chromosome"/>
</dbReference>
<sequence>MAILIVTAGVLLFSYPVLASAVNDYFAFREVSEYTADVEAMDQSELDRQIALAQAYNQDLPLSFPADPFSGNNLQDFEGTEFEDFELVQPGAMIGYLEIPDIHVYQSMYYGTSEEVLSKGLGLVENTSLPVGGPGTHAVISGHTGMASRALFTDLDKLEIGQVFFVHVLNQHFAYEVDQIVVVLPHETEELMIQKDQDLVTLVTCTPFGINDHRLLVRGHRIDWDFSVQEKGLGSLAGPNWTLWISILSVGAIIILLMIAKVWRDRRKDAAAKAEVDSAADPEALEASAKTDDSQEQNPQEAAAASEEPPNEEVLEETADSEQSEELEATEGGETDDCDHDQDA</sequence>
<feature type="signal peptide" evidence="5">
    <location>
        <begin position="1"/>
        <end position="19"/>
    </location>
</feature>
<feature type="region of interest" description="Disordered" evidence="3">
    <location>
        <begin position="272"/>
        <end position="344"/>
    </location>
</feature>
<evidence type="ECO:0000313" key="7">
    <source>
        <dbReference type="Proteomes" id="UP000002026"/>
    </source>
</evidence>
<gene>
    <name evidence="6" type="ordered locus">Shel_24310</name>
</gene>
<feature type="active site" description="Acyl-thioester intermediate" evidence="2">
    <location>
        <position position="205"/>
    </location>
</feature>
<dbReference type="Pfam" id="PF04203">
    <property type="entry name" value="Sortase"/>
    <property type="match status" value="1"/>
</dbReference>
<feature type="transmembrane region" description="Helical" evidence="4">
    <location>
        <begin position="241"/>
        <end position="263"/>
    </location>
</feature>
<dbReference type="HOGENOM" id="CLU_045680_1_2_11"/>
<keyword evidence="4" id="KW-1133">Transmembrane helix</keyword>
<feature type="compositionally biased region" description="Acidic residues" evidence="3">
    <location>
        <begin position="309"/>
        <end position="344"/>
    </location>
</feature>
<protein>
    <submittedName>
        <fullName evidence="6">Sortase family protein, LPXTG-site transpeptidase</fullName>
    </submittedName>
</protein>
<evidence type="ECO:0000256" key="1">
    <source>
        <dbReference type="ARBA" id="ARBA00022801"/>
    </source>
</evidence>
<evidence type="ECO:0000256" key="2">
    <source>
        <dbReference type="PIRSR" id="PIRSR605754-1"/>
    </source>
</evidence>
<dbReference type="SUPFAM" id="SSF63817">
    <property type="entry name" value="Sortase"/>
    <property type="match status" value="1"/>
</dbReference>
<name>C7N1Z8_SLAHD</name>
<dbReference type="eggNOG" id="COG3764">
    <property type="taxonomic scope" value="Bacteria"/>
</dbReference>
<organism evidence="6 7">
    <name type="scientific">Slackia heliotrinireducens (strain ATCC 29202 / DSM 20476 / NCTC 11029 / RHS 1)</name>
    <name type="common">Peptococcus heliotrinreducens</name>
    <dbReference type="NCBI Taxonomy" id="471855"/>
    <lineage>
        <taxon>Bacteria</taxon>
        <taxon>Bacillati</taxon>
        <taxon>Actinomycetota</taxon>
        <taxon>Coriobacteriia</taxon>
        <taxon>Eggerthellales</taxon>
        <taxon>Eggerthellaceae</taxon>
        <taxon>Slackia</taxon>
    </lineage>
</organism>
<keyword evidence="7" id="KW-1185">Reference proteome</keyword>
<proteinExistence type="predicted"/>
<dbReference type="AlphaFoldDB" id="C7N1Z8"/>
<dbReference type="CDD" id="cd05827">
    <property type="entry name" value="Sortase_C"/>
    <property type="match status" value="1"/>
</dbReference>
<dbReference type="InterPro" id="IPR023365">
    <property type="entry name" value="Sortase_dom-sf"/>
</dbReference>
<dbReference type="KEGG" id="shi:Shel_24310"/>
<dbReference type="EMBL" id="CP001684">
    <property type="protein sequence ID" value="ACV23439.1"/>
    <property type="molecule type" value="Genomic_DNA"/>
</dbReference>
<evidence type="ECO:0000256" key="5">
    <source>
        <dbReference type="SAM" id="SignalP"/>
    </source>
</evidence>
<evidence type="ECO:0000256" key="4">
    <source>
        <dbReference type="SAM" id="Phobius"/>
    </source>
</evidence>
<evidence type="ECO:0000313" key="6">
    <source>
        <dbReference type="EMBL" id="ACV23439.1"/>
    </source>
</evidence>
<feature type="active site" description="Proton donor/acceptor" evidence="2">
    <location>
        <position position="143"/>
    </location>
</feature>
<reference evidence="6 7" key="1">
    <citation type="journal article" date="2009" name="Stand. Genomic Sci.">
        <title>Complete genome sequence of Slackia heliotrinireducens type strain (RHS 1).</title>
        <authorList>
            <person name="Pukall R."/>
            <person name="Lapidus A."/>
            <person name="Nolan M."/>
            <person name="Copeland A."/>
            <person name="Glavina Del Rio T."/>
            <person name="Lucas S."/>
            <person name="Chen F."/>
            <person name="Tice H."/>
            <person name="Cheng J.F."/>
            <person name="Chertkov O."/>
            <person name="Bruce D."/>
            <person name="Goodwin L."/>
            <person name="Kuske C."/>
            <person name="Brettin T."/>
            <person name="Detter J.C."/>
            <person name="Han C."/>
            <person name="Pitluck S."/>
            <person name="Pati A."/>
            <person name="Mavrommatis K."/>
            <person name="Ivanova N."/>
            <person name="Ovchinnikova G."/>
            <person name="Chen A."/>
            <person name="Palaniappan K."/>
            <person name="Schneider S."/>
            <person name="Rohde M."/>
            <person name="Chain P."/>
            <person name="D'haeseleer P."/>
            <person name="Goker M."/>
            <person name="Bristow J."/>
            <person name="Eisen J.A."/>
            <person name="Markowitz V."/>
            <person name="Kyrpides N.C."/>
            <person name="Klenk H.P."/>
            <person name="Hugenholtz P."/>
        </authorList>
    </citation>
    <scope>NUCLEOTIDE SEQUENCE [LARGE SCALE GENOMIC DNA]</scope>
    <source>
        <strain evidence="7">ATCC 29202 / DSM 20476 / NCTC 11029 / RHS 1</strain>
    </source>
</reference>
<dbReference type="GO" id="GO:0016787">
    <property type="term" value="F:hydrolase activity"/>
    <property type="evidence" value="ECO:0007669"/>
    <property type="project" value="UniProtKB-KW"/>
</dbReference>
<dbReference type="RefSeq" id="WP_012799538.1">
    <property type="nucleotide sequence ID" value="NC_013165.1"/>
</dbReference>
<dbReference type="Gene3D" id="2.40.260.10">
    <property type="entry name" value="Sortase"/>
    <property type="match status" value="1"/>
</dbReference>
<keyword evidence="5" id="KW-0732">Signal</keyword>
<dbReference type="NCBIfam" id="TIGR01076">
    <property type="entry name" value="sortase_fam"/>
    <property type="match status" value="1"/>
</dbReference>
<evidence type="ECO:0000256" key="3">
    <source>
        <dbReference type="SAM" id="MobiDB-lite"/>
    </source>
</evidence>
<keyword evidence="4" id="KW-0472">Membrane</keyword>
<accession>C7N1Z8</accession>
<keyword evidence="4" id="KW-0812">Transmembrane</keyword>
<dbReference type="STRING" id="471855.Shel_24310"/>
<dbReference type="InterPro" id="IPR005754">
    <property type="entry name" value="Sortase"/>
</dbReference>
<dbReference type="NCBIfam" id="NF033745">
    <property type="entry name" value="class_C_sortase"/>
    <property type="match status" value="1"/>
</dbReference>
<keyword evidence="1" id="KW-0378">Hydrolase</keyword>
<feature type="chain" id="PRO_5039593413" evidence="5">
    <location>
        <begin position="20"/>
        <end position="344"/>
    </location>
</feature>
<feature type="compositionally biased region" description="Low complexity" evidence="3">
    <location>
        <begin position="296"/>
        <end position="308"/>
    </location>
</feature>